<reference evidence="11" key="1">
    <citation type="submission" date="2015-08" db="EMBL/GenBank/DDBJ databases">
        <title>Fjat-10028 dsm 16317.</title>
        <authorList>
            <person name="Liu B."/>
            <person name="Wang J."/>
            <person name="Zhu Y."/>
            <person name="Liu G."/>
            <person name="Chen Q."/>
            <person name="Chen Z."/>
            <person name="Lan J."/>
            <person name="Che J."/>
            <person name="Ge C."/>
            <person name="Shi H."/>
            <person name="Pan Z."/>
            <person name="Liu X."/>
        </authorList>
    </citation>
    <scope>NUCLEOTIDE SEQUENCE [LARGE SCALE GENOMIC DNA]</scope>
    <source>
        <strain evidence="11">DSM 16317</strain>
    </source>
</reference>
<comment type="subcellular location">
    <subcellularLocation>
        <location evidence="1">Cell inner membrane</location>
        <topology evidence="1">Multi-pass membrane protein</topology>
    </subcellularLocation>
</comment>
<dbReference type="Proteomes" id="UP000036867">
    <property type="component" value="Unassembled WGS sequence"/>
</dbReference>
<comment type="caution">
    <text evidence="10">The sequence shown here is derived from an EMBL/GenBank/DDBJ whole genome shotgun (WGS) entry which is preliminary data.</text>
</comment>
<dbReference type="EMBL" id="LILB01000001">
    <property type="protein sequence ID" value="KOO52326.1"/>
    <property type="molecule type" value="Genomic_DNA"/>
</dbReference>
<keyword evidence="11" id="KW-1185">Reference proteome</keyword>
<accession>A0A0M0LMU6</accession>
<proteinExistence type="inferred from homology"/>
<dbReference type="FunFam" id="1.20.81.30:FF:000001">
    <property type="entry name" value="Type II secretion system protein F"/>
    <property type="match status" value="2"/>
</dbReference>
<keyword evidence="3" id="KW-1003">Cell membrane</keyword>
<dbReference type="PATRIC" id="fig|263475.3.peg.2051"/>
<dbReference type="InterPro" id="IPR042094">
    <property type="entry name" value="T2SS_GspF_sf"/>
</dbReference>
<keyword evidence="7 8" id="KW-0472">Membrane</keyword>
<dbReference type="GO" id="GO:0005886">
    <property type="term" value="C:plasma membrane"/>
    <property type="evidence" value="ECO:0007669"/>
    <property type="project" value="UniProtKB-SubCell"/>
</dbReference>
<evidence type="ECO:0000256" key="5">
    <source>
        <dbReference type="ARBA" id="ARBA00022692"/>
    </source>
</evidence>
<evidence type="ECO:0000313" key="10">
    <source>
        <dbReference type="EMBL" id="KOO52326.1"/>
    </source>
</evidence>
<gene>
    <name evidence="10" type="ORF">AMD00_07975</name>
</gene>
<evidence type="ECO:0000256" key="3">
    <source>
        <dbReference type="ARBA" id="ARBA00022475"/>
    </source>
</evidence>
<evidence type="ECO:0000256" key="2">
    <source>
        <dbReference type="ARBA" id="ARBA00005745"/>
    </source>
</evidence>
<dbReference type="Pfam" id="PF00482">
    <property type="entry name" value="T2SSF"/>
    <property type="match status" value="2"/>
</dbReference>
<evidence type="ECO:0000256" key="8">
    <source>
        <dbReference type="SAM" id="Phobius"/>
    </source>
</evidence>
<keyword evidence="5 8" id="KW-0812">Transmembrane</keyword>
<dbReference type="InterPro" id="IPR018076">
    <property type="entry name" value="T2SS_GspF_dom"/>
</dbReference>
<dbReference type="GO" id="GO:0015628">
    <property type="term" value="P:protein secretion by the type II secretion system"/>
    <property type="evidence" value="ECO:0007669"/>
    <property type="project" value="TreeGrafter"/>
</dbReference>
<name>A0A0M0LMU6_9BACL</name>
<comment type="similarity">
    <text evidence="2">Belongs to the GSP F family.</text>
</comment>
<feature type="transmembrane region" description="Helical" evidence="8">
    <location>
        <begin position="194"/>
        <end position="213"/>
    </location>
</feature>
<dbReference type="AlphaFoldDB" id="A0A0M0LMU6"/>
<sequence length="401" mass="44378">MTVYRYSGRSSKGSAEKGIIEAGSKQLAVKKLREQGINPRQIEESKSILHKDLSLGNGVKNEDFVIYCRQFATLIRAGISIVEATRILSAQTSSKTLKKALNGVEEDIRSGIAFSASAAKYPKVFPTLFINMMKAGEATGNLDDTLERMAFSYEKSFKLQKKIQSAMTYPVVLVILIVLVAVFLLLWLVPRFTASFASFGAELPAITLIVLAFSDALKKFWWLLLLVAVVAIGGFAFLFKNNEKFKFMTHYVLLKMPIFGKVLQKSAIARMTRTLSTLFSSSVPILSALTIVEKIIGNPVIEEVISESKSSLEKGSPLAQPLEKSWVFPPLVTQMVAIGEQTGSLDYMLEKIAEFYEDDVDRTVDSLKSLIEPLMILLLAAIVGFIVAAIMLPMFSLYEQI</sequence>
<dbReference type="OrthoDB" id="9805682at2"/>
<evidence type="ECO:0000256" key="1">
    <source>
        <dbReference type="ARBA" id="ARBA00004429"/>
    </source>
</evidence>
<protein>
    <submittedName>
        <fullName evidence="10">Type II secretion system protein F</fullName>
    </submittedName>
</protein>
<dbReference type="RefSeq" id="WP_053416492.1">
    <property type="nucleotide sequence ID" value="NZ_LILB01000001.1"/>
</dbReference>
<evidence type="ECO:0000259" key="9">
    <source>
        <dbReference type="Pfam" id="PF00482"/>
    </source>
</evidence>
<dbReference type="Gene3D" id="1.20.81.30">
    <property type="entry name" value="Type II secretion system (T2SS), domain F"/>
    <property type="match status" value="2"/>
</dbReference>
<keyword evidence="6 8" id="KW-1133">Transmembrane helix</keyword>
<evidence type="ECO:0000256" key="6">
    <source>
        <dbReference type="ARBA" id="ARBA00022989"/>
    </source>
</evidence>
<feature type="transmembrane region" description="Helical" evidence="8">
    <location>
        <begin position="166"/>
        <end position="188"/>
    </location>
</feature>
<feature type="transmembrane region" description="Helical" evidence="8">
    <location>
        <begin position="376"/>
        <end position="398"/>
    </location>
</feature>
<dbReference type="InterPro" id="IPR003004">
    <property type="entry name" value="GspF/PilC"/>
</dbReference>
<dbReference type="STRING" id="263475.AMD00_07975"/>
<evidence type="ECO:0000256" key="4">
    <source>
        <dbReference type="ARBA" id="ARBA00022519"/>
    </source>
</evidence>
<dbReference type="PANTHER" id="PTHR30012">
    <property type="entry name" value="GENERAL SECRETION PATHWAY PROTEIN"/>
    <property type="match status" value="1"/>
</dbReference>
<evidence type="ECO:0000256" key="7">
    <source>
        <dbReference type="ARBA" id="ARBA00023136"/>
    </source>
</evidence>
<keyword evidence="4" id="KW-0997">Cell inner membrane</keyword>
<dbReference type="PANTHER" id="PTHR30012:SF0">
    <property type="entry name" value="TYPE II SECRETION SYSTEM PROTEIN F-RELATED"/>
    <property type="match status" value="1"/>
</dbReference>
<feature type="domain" description="Type II secretion system protein GspF" evidence="9">
    <location>
        <begin position="67"/>
        <end position="190"/>
    </location>
</feature>
<organism evidence="10 11">
    <name type="scientific">Viridibacillus arvi</name>
    <dbReference type="NCBI Taxonomy" id="263475"/>
    <lineage>
        <taxon>Bacteria</taxon>
        <taxon>Bacillati</taxon>
        <taxon>Bacillota</taxon>
        <taxon>Bacilli</taxon>
        <taxon>Bacillales</taxon>
        <taxon>Caryophanaceae</taxon>
        <taxon>Viridibacillus</taxon>
    </lineage>
</organism>
<evidence type="ECO:0000313" key="11">
    <source>
        <dbReference type="Proteomes" id="UP000036867"/>
    </source>
</evidence>
<feature type="domain" description="Type II secretion system protein GspF" evidence="9">
    <location>
        <begin position="272"/>
        <end position="393"/>
    </location>
</feature>
<dbReference type="GeneID" id="301136040"/>
<dbReference type="PRINTS" id="PR00812">
    <property type="entry name" value="BCTERIALGSPF"/>
</dbReference>
<feature type="transmembrane region" description="Helical" evidence="8">
    <location>
        <begin position="220"/>
        <end position="239"/>
    </location>
</feature>